<dbReference type="AlphaFoldDB" id="A0A652YPK4"/>
<accession>A0A652YPK4</accession>
<protein>
    <submittedName>
        <fullName evidence="1">Uncharacterized protein</fullName>
    </submittedName>
</protein>
<gene>
    <name evidence="1" type="ORF">FNL38_104422</name>
</gene>
<reference evidence="1" key="1">
    <citation type="submission" date="2019-07" db="EMBL/GenBank/DDBJ databases">
        <title>Genomic Encyclopedia of Type Strains, Phase IV (KMG-IV): sequencing the most valuable type-strain genomes for metagenomic binning, comparative biology and taxonomic classification.</title>
        <authorList>
            <person name="Goeker M."/>
        </authorList>
    </citation>
    <scope>NUCLEOTIDE SEQUENCE</scope>
    <source>
        <strain evidence="1">DSM 44596</strain>
    </source>
</reference>
<proteinExistence type="predicted"/>
<name>A0A652YPK4_NOCGL</name>
<dbReference type="EMBL" id="VNIQ01000004">
    <property type="protein sequence ID" value="TYQ04049.1"/>
    <property type="molecule type" value="Genomic_DNA"/>
</dbReference>
<evidence type="ECO:0000313" key="1">
    <source>
        <dbReference type="EMBL" id="TYQ04049.1"/>
    </source>
</evidence>
<comment type="caution">
    <text evidence="1">The sequence shown here is derived from an EMBL/GenBank/DDBJ whole genome shotgun (WGS) entry which is preliminary data.</text>
</comment>
<sequence length="61" mass="6676">MTTRKESLSSTLDLISLIGEERFEEVHTVLTSMSDAERTGVLLSAIAFAATAFKLIEENNS</sequence>
<organism evidence="1">
    <name type="scientific">Nocardia globerula</name>
    <dbReference type="NCBI Taxonomy" id="1818"/>
    <lineage>
        <taxon>Bacteria</taxon>
        <taxon>Bacillati</taxon>
        <taxon>Actinomycetota</taxon>
        <taxon>Actinomycetes</taxon>
        <taxon>Mycobacteriales</taxon>
        <taxon>Nocardiaceae</taxon>
        <taxon>Nocardia</taxon>
    </lineage>
</organism>